<dbReference type="GO" id="GO:0005829">
    <property type="term" value="C:cytosol"/>
    <property type="evidence" value="ECO:0007669"/>
    <property type="project" value="TreeGrafter"/>
</dbReference>
<dbReference type="Proteomes" id="UP000560069">
    <property type="component" value="Unassembled WGS sequence"/>
</dbReference>
<dbReference type="PANTHER" id="PTHR30231:SF4">
    <property type="entry name" value="PROTEIN NEN2"/>
    <property type="match status" value="1"/>
</dbReference>
<feature type="domain" description="Exonuclease" evidence="4">
    <location>
        <begin position="21"/>
        <end position="228"/>
    </location>
</feature>
<evidence type="ECO:0000313" key="5">
    <source>
        <dbReference type="EMBL" id="NYJ16974.1"/>
    </source>
</evidence>
<reference evidence="5 6" key="1">
    <citation type="submission" date="2020-07" db="EMBL/GenBank/DDBJ databases">
        <title>Sequencing the genomes of 1000 actinobacteria strains.</title>
        <authorList>
            <person name="Klenk H.-P."/>
        </authorList>
    </citation>
    <scope>NUCLEOTIDE SEQUENCE [LARGE SCALE GENOMIC DNA]</scope>
    <source>
        <strain evidence="5 6">DSM 15664</strain>
    </source>
</reference>
<accession>A0A7Z0E8P9</accession>
<keyword evidence="6" id="KW-1185">Reference proteome</keyword>
<dbReference type="EMBL" id="JACCFQ010000001">
    <property type="protein sequence ID" value="NYJ16974.1"/>
    <property type="molecule type" value="Genomic_DNA"/>
</dbReference>
<dbReference type="Gene3D" id="3.30.420.10">
    <property type="entry name" value="Ribonuclease H-like superfamily/Ribonuclease H"/>
    <property type="match status" value="1"/>
</dbReference>
<dbReference type="NCBIfam" id="NF005927">
    <property type="entry name" value="PRK07942.1"/>
    <property type="match status" value="1"/>
</dbReference>
<dbReference type="GO" id="GO:0008408">
    <property type="term" value="F:3'-5' exonuclease activity"/>
    <property type="evidence" value="ECO:0007669"/>
    <property type="project" value="TreeGrafter"/>
</dbReference>
<protein>
    <submittedName>
        <fullName evidence="5">DNA polymerase-3 subunit epsilon</fullName>
        <ecNumber evidence="5">2.7.7.7</ecNumber>
    </submittedName>
</protein>
<comment type="caution">
    <text evidence="5">The sequence shown here is derived from an EMBL/GenBank/DDBJ whole genome shotgun (WGS) entry which is preliminary data.</text>
</comment>
<dbReference type="InterPro" id="IPR013520">
    <property type="entry name" value="Ribonucl_H"/>
</dbReference>
<dbReference type="RefSeq" id="WP_179441799.1">
    <property type="nucleotide sequence ID" value="NZ_BAAALK010000002.1"/>
</dbReference>
<proteinExistence type="predicted"/>
<dbReference type="EC" id="2.7.7.7" evidence="5"/>
<dbReference type="Pfam" id="PF00929">
    <property type="entry name" value="RNase_T"/>
    <property type="match status" value="1"/>
</dbReference>
<evidence type="ECO:0000256" key="1">
    <source>
        <dbReference type="ARBA" id="ARBA00022722"/>
    </source>
</evidence>
<dbReference type="CDD" id="cd06127">
    <property type="entry name" value="DEDDh"/>
    <property type="match status" value="1"/>
</dbReference>
<dbReference type="PANTHER" id="PTHR30231">
    <property type="entry name" value="DNA POLYMERASE III SUBUNIT EPSILON"/>
    <property type="match status" value="1"/>
</dbReference>
<dbReference type="InterPro" id="IPR012337">
    <property type="entry name" value="RNaseH-like_sf"/>
</dbReference>
<dbReference type="GO" id="GO:0003887">
    <property type="term" value="F:DNA-directed DNA polymerase activity"/>
    <property type="evidence" value="ECO:0007669"/>
    <property type="project" value="UniProtKB-EC"/>
</dbReference>
<evidence type="ECO:0000259" key="4">
    <source>
        <dbReference type="SMART" id="SM00479"/>
    </source>
</evidence>
<dbReference type="InterPro" id="IPR036397">
    <property type="entry name" value="RNaseH_sf"/>
</dbReference>
<keyword evidence="1" id="KW-0540">Nuclease</keyword>
<evidence type="ECO:0000256" key="2">
    <source>
        <dbReference type="ARBA" id="ARBA00022801"/>
    </source>
</evidence>
<dbReference type="GO" id="GO:0003676">
    <property type="term" value="F:nucleic acid binding"/>
    <property type="evidence" value="ECO:0007669"/>
    <property type="project" value="InterPro"/>
</dbReference>
<keyword evidence="5" id="KW-0548">Nucleotidyltransferase</keyword>
<keyword evidence="2" id="KW-0378">Hydrolase</keyword>
<evidence type="ECO:0000313" key="6">
    <source>
        <dbReference type="Proteomes" id="UP000560069"/>
    </source>
</evidence>
<dbReference type="AlphaFoldDB" id="A0A7Z0E8P9"/>
<keyword evidence="3" id="KW-0269">Exonuclease</keyword>
<evidence type="ECO:0000256" key="3">
    <source>
        <dbReference type="ARBA" id="ARBA00022839"/>
    </source>
</evidence>
<organism evidence="5 6">
    <name type="scientific">Nesterenkonia sandarakina</name>
    <dbReference type="NCBI Taxonomy" id="272918"/>
    <lineage>
        <taxon>Bacteria</taxon>
        <taxon>Bacillati</taxon>
        <taxon>Actinomycetota</taxon>
        <taxon>Actinomycetes</taxon>
        <taxon>Micrococcales</taxon>
        <taxon>Micrococcaceae</taxon>
        <taxon>Nesterenkonia</taxon>
    </lineage>
</organism>
<dbReference type="SMART" id="SM00479">
    <property type="entry name" value="EXOIII"/>
    <property type="match status" value="1"/>
</dbReference>
<name>A0A7Z0E8P9_9MICC</name>
<sequence>MAETPTLFEITPSSESWHTRRRVGFDLETTSRDPRVARIVSAALVIFDDTEVGVEPVAGTGAGTVAEPGVAESGAVASSAAAGNPVRTREWLVDPGVEIPAETTAIHGISTEYAQANGQPAAEAVAQITTALAQEFAAGSAVVVMNAPYDFTVLQQEALRHGVEFTEPVAVIDPLVIDKQVDKYRRGKRTLSQMCLHYQVELDAAHSAAPDAWAAVEVACAQAERFPQLQIPAPELHRLQAGWKVGQAADLQEYLRRTRPDAVVSPAWPV</sequence>
<keyword evidence="5" id="KW-0808">Transferase</keyword>
<gene>
    <name evidence="5" type="ORF">HNR11_001508</name>
</gene>
<dbReference type="SUPFAM" id="SSF53098">
    <property type="entry name" value="Ribonuclease H-like"/>
    <property type="match status" value="1"/>
</dbReference>